<dbReference type="Pfam" id="PF14026">
    <property type="entry name" value="SCO4226-like"/>
    <property type="match status" value="1"/>
</dbReference>
<organism evidence="1 2">
    <name type="scientific">Billgrantia tianxiuensis</name>
    <dbReference type="NCBI Taxonomy" id="2497861"/>
    <lineage>
        <taxon>Bacteria</taxon>
        <taxon>Pseudomonadati</taxon>
        <taxon>Pseudomonadota</taxon>
        <taxon>Gammaproteobacteria</taxon>
        <taxon>Oceanospirillales</taxon>
        <taxon>Halomonadaceae</taxon>
        <taxon>Billgrantia</taxon>
    </lineage>
</organism>
<reference evidence="1 2" key="1">
    <citation type="submission" date="2019-01" db="EMBL/GenBank/DDBJ databases">
        <title>Complete genome of a denitifying bacterium Halomons sp. BC-M4-5.</title>
        <authorList>
            <person name="Wang L."/>
            <person name="Shao Z."/>
        </authorList>
    </citation>
    <scope>NUCLEOTIDE SEQUENCE [LARGE SCALE GENOMIC DNA]</scope>
    <source>
        <strain evidence="1 2">BC-M4-5</strain>
    </source>
</reference>
<dbReference type="KEGG" id="htx:EKK97_09870"/>
<evidence type="ECO:0000313" key="1">
    <source>
        <dbReference type="EMBL" id="QHC49848.1"/>
    </source>
</evidence>
<accession>A0A6I6SGR2</accession>
<dbReference type="Gene3D" id="3.30.70.3090">
    <property type="entry name" value="ORF SCO4226, nickel-binding ferredoxin-like monomer"/>
    <property type="match status" value="1"/>
</dbReference>
<keyword evidence="2" id="KW-1185">Reference proteome</keyword>
<protein>
    <submittedName>
        <fullName evidence="1">DUF4242 domain-containing protein</fullName>
    </submittedName>
</protein>
<evidence type="ECO:0000313" key="2">
    <source>
        <dbReference type="Proteomes" id="UP000464013"/>
    </source>
</evidence>
<dbReference type="RefSeq" id="WP_159551517.1">
    <property type="nucleotide sequence ID" value="NZ_CP035042.1"/>
</dbReference>
<proteinExistence type="predicted"/>
<dbReference type="InterPro" id="IPR042557">
    <property type="entry name" value="SCO4226"/>
</dbReference>
<name>A0A6I6SGR2_9GAMM</name>
<gene>
    <name evidence="1" type="ORF">EKK97_09870</name>
</gene>
<dbReference type="InterPro" id="IPR025336">
    <property type="entry name" value="SCO4226-like"/>
</dbReference>
<dbReference type="EMBL" id="CP035042">
    <property type="protein sequence ID" value="QHC49848.1"/>
    <property type="molecule type" value="Genomic_DNA"/>
</dbReference>
<dbReference type="OrthoDB" id="9800027at2"/>
<dbReference type="Proteomes" id="UP000464013">
    <property type="component" value="Chromosome"/>
</dbReference>
<dbReference type="AlphaFoldDB" id="A0A6I6SGR2"/>
<sequence length="183" mass="20220">MIDVFLERRFDRPLAAELVRSLTQGAQPCFDLHRIHWQESLLARDGCRLVCHFHAPDLESARIGLRQAGAEVSSMWGGSLHDAPGLSAAGLAAANVMVERHFGAPVTFQAIQSLEDAGAACLHNHQVRFLRTLFSFDRQRMLCLYHAPDAESVRHAQQQAGMPVSRIWAFQRIAPAVDSTPAA</sequence>